<gene>
    <name evidence="3" type="ordered locus">Arcpr_1305</name>
</gene>
<dbReference type="Gene3D" id="3.30.1490.70">
    <property type="match status" value="1"/>
</dbReference>
<reference evidence="3 4" key="1">
    <citation type="journal article" date="2010" name="Stand. Genomic Sci.">
        <title>Complete genome sequence of Archaeoglobus profundus type strain (AV18).</title>
        <authorList>
            <person name="von Jan M."/>
            <person name="Lapidus A."/>
            <person name="Del Rio T.G."/>
            <person name="Copeland A."/>
            <person name="Tice H."/>
            <person name="Cheng J.F."/>
            <person name="Lucas S."/>
            <person name="Chen F."/>
            <person name="Nolan M."/>
            <person name="Goodwin L."/>
            <person name="Han C."/>
            <person name="Pitluck S."/>
            <person name="Liolios K."/>
            <person name="Ivanova N."/>
            <person name="Mavromatis K."/>
            <person name="Ovchinnikova G."/>
            <person name="Chertkov O."/>
            <person name="Pati A."/>
            <person name="Chen A."/>
            <person name="Palaniappan K."/>
            <person name="Land M."/>
            <person name="Hauser L."/>
            <person name="Chang Y.J."/>
            <person name="Jeffries C.D."/>
            <person name="Saunders E."/>
            <person name="Brettin T."/>
            <person name="Detter J.C."/>
            <person name="Chain P."/>
            <person name="Eichinger K."/>
            <person name="Huber H."/>
            <person name="Spring S."/>
            <person name="Rohde M."/>
            <person name="Goker M."/>
            <person name="Wirth R."/>
            <person name="Woyke T."/>
            <person name="Bristow J."/>
            <person name="Eisen J.A."/>
            <person name="Markowitz V."/>
            <person name="Hugenholtz P."/>
            <person name="Kyrpides N.C."/>
            <person name="Klenk H.P."/>
        </authorList>
    </citation>
    <scope>NUCLEOTIDE SEQUENCE [LARGE SCALE GENOMIC DNA]</scope>
    <source>
        <strain evidence="4">DSM 5631 / JCM 9629 / NBRC 100127 / Av18</strain>
    </source>
</reference>
<dbReference type="STRING" id="572546.Arcpr_1305"/>
<dbReference type="PaxDb" id="572546-Arcpr_1305"/>
<evidence type="ECO:0000313" key="4">
    <source>
        <dbReference type="Proteomes" id="UP000001901"/>
    </source>
</evidence>
<sequence length="382" mass="44355">MKDIASAIGVSAPALRELFRRDILRKAFISHPFFSDVLEAYKLDRKFGGFEEGTLIAKTVEGVEIVRGFPKIKRALTLYPTIKKHFKGDVAIEEKMNGYNVRIVKFGEKLYAITRGGFICPYTTEKVRLIFDKSFFKDHPNLMLCCEAVGEESPYVPSSIYGERLDFYVFDIRDKSTNEALSIKEKERICENYGFNMATIFDVVSSKIAHEVVRDVIEKIGKEGREGVVIKDVEMKEPPIKYTTSQANCSDLSYGFRYFGEYGKDFLFSRLIREGFQSWEFCESEENMYERALRIGKAILFSMVESIRNVKDRGKVYENMRLRFYDLEVFELFKEHVRRMGVSAKFSDPIQDEDGSYVVHYYKYMKSTTDIVKHILEGNLWS</sequence>
<dbReference type="Gene3D" id="3.10.450.740">
    <property type="match status" value="1"/>
</dbReference>
<organism evidence="3 4">
    <name type="scientific">Archaeoglobus profundus (strain DSM 5631 / JCM 9629 / NBRC 100127 / Av18)</name>
    <dbReference type="NCBI Taxonomy" id="572546"/>
    <lineage>
        <taxon>Archaea</taxon>
        <taxon>Methanobacteriati</taxon>
        <taxon>Methanobacteriota</taxon>
        <taxon>Archaeoglobi</taxon>
        <taxon>Archaeoglobales</taxon>
        <taxon>Archaeoglobaceae</taxon>
        <taxon>Archaeoglobus</taxon>
    </lineage>
</organism>
<evidence type="ECO:0000313" key="3">
    <source>
        <dbReference type="EMBL" id="ADB58356.1"/>
    </source>
</evidence>
<dbReference type="GeneID" id="8739992"/>
<dbReference type="eggNOG" id="arCOG04218">
    <property type="taxonomic scope" value="Archaea"/>
</dbReference>
<feature type="domain" description="RNA ligase" evidence="1">
    <location>
        <begin position="89"/>
        <end position="243"/>
    </location>
</feature>
<dbReference type="SUPFAM" id="SSF56091">
    <property type="entry name" value="DNA ligase/mRNA capping enzyme, catalytic domain"/>
    <property type="match status" value="1"/>
</dbReference>
<dbReference type="GO" id="GO:0016874">
    <property type="term" value="F:ligase activity"/>
    <property type="evidence" value="ECO:0007669"/>
    <property type="project" value="UniProtKB-KW"/>
</dbReference>
<evidence type="ECO:0000259" key="2">
    <source>
        <dbReference type="Pfam" id="PF18330"/>
    </source>
</evidence>
<dbReference type="Pfam" id="PF09414">
    <property type="entry name" value="RNA_ligase"/>
    <property type="match status" value="1"/>
</dbReference>
<dbReference type="InterPro" id="IPR001072">
    <property type="entry name" value="RNA_ligase_Pab1020"/>
</dbReference>
<accession>D2RE12</accession>
<dbReference type="AlphaFoldDB" id="D2RE12"/>
<dbReference type="KEGG" id="apo:Arcpr_1305"/>
<dbReference type="InterPro" id="IPR041596">
    <property type="entry name" value="Lig_Pab1020_C"/>
</dbReference>
<name>D2RE12_ARCPA</name>
<feature type="domain" description="RNA ligase Pab1020 C-terminal" evidence="2">
    <location>
        <begin position="254"/>
        <end position="379"/>
    </location>
</feature>
<evidence type="ECO:0000259" key="1">
    <source>
        <dbReference type="Pfam" id="PF09414"/>
    </source>
</evidence>
<dbReference type="InterPro" id="IPR021122">
    <property type="entry name" value="RNA_ligase_dom_REL/Rnl2"/>
</dbReference>
<dbReference type="Pfam" id="PF18330">
    <property type="entry name" value="Lig_C"/>
    <property type="match status" value="1"/>
</dbReference>
<keyword evidence="3" id="KW-0436">Ligase</keyword>
<dbReference type="OrthoDB" id="14524at2157"/>
<dbReference type="HOGENOM" id="CLU_061502_0_0_2"/>
<dbReference type="PRINTS" id="PR01048">
    <property type="entry name" value="Y414FAMILY"/>
</dbReference>
<dbReference type="EMBL" id="CP001857">
    <property type="protein sequence ID" value="ADB58356.1"/>
    <property type="molecule type" value="Genomic_DNA"/>
</dbReference>
<proteinExistence type="predicted"/>
<dbReference type="Gene3D" id="3.30.70.2160">
    <property type="match status" value="1"/>
</dbReference>
<dbReference type="CDD" id="cd07894">
    <property type="entry name" value="Adenylation_RNA_ligase"/>
    <property type="match status" value="1"/>
</dbReference>
<dbReference type="Gene3D" id="3.30.470.30">
    <property type="entry name" value="DNA ligase/mRNA capping enzyme"/>
    <property type="match status" value="1"/>
</dbReference>
<dbReference type="NCBIfam" id="TIGR01209">
    <property type="entry name" value="RNA ligase"/>
    <property type="match status" value="1"/>
</dbReference>
<keyword evidence="4" id="KW-1185">Reference proteome</keyword>
<dbReference type="Proteomes" id="UP000001901">
    <property type="component" value="Chromosome"/>
</dbReference>
<protein>
    <submittedName>
        <fullName evidence="3">ATP dependent DNA ligase</fullName>
    </submittedName>
</protein>
<dbReference type="RefSeq" id="WP_012940692.1">
    <property type="nucleotide sequence ID" value="NC_013741.1"/>
</dbReference>